<evidence type="ECO:0000313" key="2">
    <source>
        <dbReference type="EMBL" id="VWC37950.1"/>
    </source>
</evidence>
<gene>
    <name evidence="2" type="ORF">BLA23254_06752</name>
</gene>
<feature type="region of interest" description="Disordered" evidence="1">
    <location>
        <begin position="1"/>
        <end position="34"/>
    </location>
</feature>
<sequence length="396" mass="40666">MPQPSPLSRSDTVARHAERVDEDDTARADTGRSVDAVMSMLHTLIDGRGAELKDAAGGRRGQGDAAEATDGQVPGQRLPRRTMAGMAGARGGAAQWPTRVMPGLLAGMVSRRPEAGVAPFGGGGAMPDSNGETAEEGVAPTTPEQAVASCVMQPGLMDPGQAPSFAPIPIPVPLPGPETPNAVVEGRAAVGDGSLPRVVPAPQATAGEPMPVPERSPVVLSAFTAHADQRANQAGNLSSPVSSDARVSVDSNRSIPLRPRSAGTTLVDAKRTVARYTGVSARHVEAFTSTTGRVLSKHVAAFRGVRATGANPAKRSGMSTPDRSSSEAAIAGSGDANAPAAASGNDAGVVSVVRFVAQAREWLDARRTRAPASACGRRRGLRCRLYCRAGCMRRGT</sequence>
<feature type="compositionally biased region" description="Basic and acidic residues" evidence="1">
    <location>
        <begin position="12"/>
        <end position="32"/>
    </location>
</feature>
<evidence type="ECO:0000256" key="1">
    <source>
        <dbReference type="SAM" id="MobiDB-lite"/>
    </source>
</evidence>
<protein>
    <submittedName>
        <fullName evidence="2">Uncharacterized protein</fullName>
    </submittedName>
</protein>
<feature type="region of interest" description="Disordered" evidence="1">
    <location>
        <begin position="231"/>
        <end position="256"/>
    </location>
</feature>
<dbReference type="EMBL" id="CABVPW010000046">
    <property type="protein sequence ID" value="VWC37950.1"/>
    <property type="molecule type" value="Genomic_DNA"/>
</dbReference>
<evidence type="ECO:0000313" key="3">
    <source>
        <dbReference type="Proteomes" id="UP000494218"/>
    </source>
</evidence>
<feature type="compositionally biased region" description="Low complexity" evidence="1">
    <location>
        <begin position="328"/>
        <end position="343"/>
    </location>
</feature>
<organism evidence="2 3">
    <name type="scientific">Burkholderia lata (strain ATCC 17760 / DSM 23089 / LMG 22485 / NCIMB 9086 / R18194 / 383)</name>
    <dbReference type="NCBI Taxonomy" id="482957"/>
    <lineage>
        <taxon>Bacteria</taxon>
        <taxon>Pseudomonadati</taxon>
        <taxon>Pseudomonadota</taxon>
        <taxon>Betaproteobacteria</taxon>
        <taxon>Burkholderiales</taxon>
        <taxon>Burkholderiaceae</taxon>
        <taxon>Burkholderia</taxon>
        <taxon>Burkholderia cepacia complex</taxon>
    </lineage>
</organism>
<name>A0A6P2S573_BURL3</name>
<proteinExistence type="predicted"/>
<dbReference type="Proteomes" id="UP000494218">
    <property type="component" value="Unassembled WGS sequence"/>
</dbReference>
<feature type="compositionally biased region" description="Polar residues" evidence="1">
    <location>
        <begin position="317"/>
        <end position="327"/>
    </location>
</feature>
<feature type="compositionally biased region" description="Polar residues" evidence="1">
    <location>
        <begin position="231"/>
        <end position="242"/>
    </location>
</feature>
<dbReference type="AlphaFoldDB" id="A0A6P2S573"/>
<feature type="region of interest" description="Disordered" evidence="1">
    <location>
        <begin position="310"/>
        <end position="343"/>
    </location>
</feature>
<feature type="compositionally biased region" description="Polar residues" evidence="1">
    <location>
        <begin position="1"/>
        <end position="11"/>
    </location>
</feature>
<feature type="region of interest" description="Disordered" evidence="1">
    <location>
        <begin position="53"/>
        <end position="78"/>
    </location>
</feature>
<reference evidence="2 3" key="1">
    <citation type="submission" date="2019-09" db="EMBL/GenBank/DDBJ databases">
        <authorList>
            <person name="Depoorter E."/>
        </authorList>
    </citation>
    <scope>NUCLEOTIDE SEQUENCE [LARGE SCALE GENOMIC DNA]</scope>
    <source>
        <strain evidence="2">LMG 23254</strain>
    </source>
</reference>
<accession>A0A6P2S573</accession>